<keyword evidence="3 5" id="KW-1133">Transmembrane helix</keyword>
<reference evidence="7" key="1">
    <citation type="submission" date="2021-02" db="EMBL/GenBank/DDBJ databases">
        <authorList>
            <person name="Nowell W R."/>
        </authorList>
    </citation>
    <scope>NUCLEOTIDE SEQUENCE</scope>
</reference>
<dbReference type="GO" id="GO:0016020">
    <property type="term" value="C:membrane"/>
    <property type="evidence" value="ECO:0007669"/>
    <property type="project" value="UniProtKB-SubCell"/>
</dbReference>
<comment type="caution">
    <text evidence="7">The sequence shown here is derived from an EMBL/GenBank/DDBJ whole genome shotgun (WGS) entry which is preliminary data.</text>
</comment>
<feature type="transmembrane region" description="Helical" evidence="5">
    <location>
        <begin position="51"/>
        <end position="72"/>
    </location>
</feature>
<feature type="transmembrane region" description="Helical" evidence="5">
    <location>
        <begin position="17"/>
        <end position="39"/>
    </location>
</feature>
<feature type="transmembrane region" description="Helical" evidence="5">
    <location>
        <begin position="92"/>
        <end position="111"/>
    </location>
</feature>
<evidence type="ECO:0000313" key="7">
    <source>
        <dbReference type="EMBL" id="CAF1404657.1"/>
    </source>
</evidence>
<feature type="transmembrane region" description="Helical" evidence="5">
    <location>
        <begin position="254"/>
        <end position="277"/>
    </location>
</feature>
<feature type="transmembrane region" description="Helical" evidence="5">
    <location>
        <begin position="226"/>
        <end position="248"/>
    </location>
</feature>
<evidence type="ECO:0000256" key="2">
    <source>
        <dbReference type="ARBA" id="ARBA00022692"/>
    </source>
</evidence>
<organism evidence="7 8">
    <name type="scientific">Adineta ricciae</name>
    <name type="common">Rotifer</name>
    <dbReference type="NCBI Taxonomy" id="249248"/>
    <lineage>
        <taxon>Eukaryota</taxon>
        <taxon>Metazoa</taxon>
        <taxon>Spiralia</taxon>
        <taxon>Gnathifera</taxon>
        <taxon>Rotifera</taxon>
        <taxon>Eurotatoria</taxon>
        <taxon>Bdelloidea</taxon>
        <taxon>Adinetida</taxon>
        <taxon>Adinetidae</taxon>
        <taxon>Adineta</taxon>
    </lineage>
</organism>
<sequence length="301" mass="34494">MPATTVFVESWFLPIEIIKIVCTFLTSVCCVIYLCIILLNKTCHTLPMMLTANTCASTLAFACSMLSTSIVTIQNDSKQIYDQDLLCVSRCFASHASAFWLNYSFSIEAIYRYVIVMYPTRLYLQSIKFHTIIICLSWLCGILYPVVFLFLGSIVYNVDNQICQVPLGLSFPMIYAALYVYLIPLSMTVFIYFRLVYYVKQMSKRITPIYVISRAQRELRMVQHTVLTSVVLISLGAPYTIFIVLSFFHSAPQYHFRLAYISIDISLLLMVIVLLYFNEPLKTVVKKKLHPRANTVMAIIA</sequence>
<name>A0A815LL20_ADIRI</name>
<accession>A0A815LL20</accession>
<protein>
    <recommendedName>
        <fullName evidence="6">G-protein coupled receptors family 1 profile domain-containing protein</fullName>
    </recommendedName>
</protein>
<feature type="domain" description="G-protein coupled receptors family 1 profile" evidence="6">
    <location>
        <begin position="29"/>
        <end position="286"/>
    </location>
</feature>
<keyword evidence="8" id="KW-1185">Reference proteome</keyword>
<feature type="transmembrane region" description="Helical" evidence="5">
    <location>
        <begin position="132"/>
        <end position="156"/>
    </location>
</feature>
<gene>
    <name evidence="7" type="ORF">XAT740_LOCUS34341</name>
</gene>
<dbReference type="CDD" id="cd00637">
    <property type="entry name" value="7tm_classA_rhodopsin-like"/>
    <property type="match status" value="1"/>
</dbReference>
<evidence type="ECO:0000256" key="1">
    <source>
        <dbReference type="ARBA" id="ARBA00004370"/>
    </source>
</evidence>
<dbReference type="Proteomes" id="UP000663828">
    <property type="component" value="Unassembled WGS sequence"/>
</dbReference>
<evidence type="ECO:0000313" key="8">
    <source>
        <dbReference type="Proteomes" id="UP000663828"/>
    </source>
</evidence>
<evidence type="ECO:0000256" key="5">
    <source>
        <dbReference type="SAM" id="Phobius"/>
    </source>
</evidence>
<proteinExistence type="predicted"/>
<evidence type="ECO:0000256" key="4">
    <source>
        <dbReference type="ARBA" id="ARBA00023136"/>
    </source>
</evidence>
<comment type="subcellular location">
    <subcellularLocation>
        <location evidence="1">Membrane</location>
    </subcellularLocation>
</comment>
<keyword evidence="2 5" id="KW-0812">Transmembrane</keyword>
<dbReference type="AlphaFoldDB" id="A0A815LL20"/>
<dbReference type="SUPFAM" id="SSF81321">
    <property type="entry name" value="Family A G protein-coupled receptor-like"/>
    <property type="match status" value="1"/>
</dbReference>
<feature type="transmembrane region" description="Helical" evidence="5">
    <location>
        <begin position="176"/>
        <end position="197"/>
    </location>
</feature>
<evidence type="ECO:0000259" key="6">
    <source>
        <dbReference type="PROSITE" id="PS50262"/>
    </source>
</evidence>
<dbReference type="InterPro" id="IPR017452">
    <property type="entry name" value="GPCR_Rhodpsn_7TM"/>
</dbReference>
<dbReference type="Gene3D" id="1.20.1070.10">
    <property type="entry name" value="Rhodopsin 7-helix transmembrane proteins"/>
    <property type="match status" value="1"/>
</dbReference>
<keyword evidence="4 5" id="KW-0472">Membrane</keyword>
<dbReference type="EMBL" id="CAJNOR010003346">
    <property type="protein sequence ID" value="CAF1404657.1"/>
    <property type="molecule type" value="Genomic_DNA"/>
</dbReference>
<dbReference type="PROSITE" id="PS50262">
    <property type="entry name" value="G_PROTEIN_RECEP_F1_2"/>
    <property type="match status" value="1"/>
</dbReference>
<evidence type="ECO:0000256" key="3">
    <source>
        <dbReference type="ARBA" id="ARBA00022989"/>
    </source>
</evidence>